<dbReference type="EMBL" id="JAGGLC010000003">
    <property type="protein sequence ID" value="MBP1987164.1"/>
    <property type="molecule type" value="Genomic_DNA"/>
</dbReference>
<dbReference type="InterPro" id="IPR018391">
    <property type="entry name" value="PQQ_b-propeller_rpt"/>
</dbReference>
<evidence type="ECO:0000256" key="3">
    <source>
        <dbReference type="ARBA" id="ARBA00023002"/>
    </source>
</evidence>
<dbReference type="InterPro" id="IPR011047">
    <property type="entry name" value="Quinoprotein_ADH-like_sf"/>
</dbReference>
<feature type="domain" description="Pyrrolo-quinoline quinone repeat" evidence="5">
    <location>
        <begin position="48"/>
        <end position="353"/>
    </location>
</feature>
<reference evidence="7" key="1">
    <citation type="submission" date="2021-03" db="EMBL/GenBank/DDBJ databases">
        <title>Genomic Encyclopedia of Type Strains, Phase IV (KMG-IV): sequencing the most valuable type-strain genomes for metagenomic binning, comparative biology and taxonomic classification.</title>
        <authorList>
            <person name="Goeker M."/>
        </authorList>
    </citation>
    <scope>NUCLEOTIDE SEQUENCE</scope>
    <source>
        <strain evidence="7">DSM 26232</strain>
    </source>
</reference>
<comment type="caution">
    <text evidence="7">The sequence shown here is derived from an EMBL/GenBank/DDBJ whole genome shotgun (WGS) entry which is preliminary data.</text>
</comment>
<evidence type="ECO:0000259" key="5">
    <source>
        <dbReference type="Pfam" id="PF01011"/>
    </source>
</evidence>
<evidence type="ECO:0000256" key="4">
    <source>
        <dbReference type="SAM" id="MobiDB-lite"/>
    </source>
</evidence>
<feature type="region of interest" description="Disordered" evidence="4">
    <location>
        <begin position="374"/>
        <end position="393"/>
    </location>
</feature>
<feature type="region of interest" description="Disordered" evidence="4">
    <location>
        <begin position="549"/>
        <end position="615"/>
    </location>
</feature>
<dbReference type="RefSeq" id="WP_209491439.1">
    <property type="nucleotide sequence ID" value="NZ_JAGGLC010000003.1"/>
</dbReference>
<comment type="similarity">
    <text evidence="2">Belongs to the bacterial PQQ dehydrogenase family.</text>
</comment>
<keyword evidence="8" id="KW-1185">Reference proteome</keyword>
<dbReference type="PANTHER" id="PTHR32303:SF10">
    <property type="entry name" value="OUTER MEMBRANE PROTEIN ASSEMBLY FACTOR BAMB"/>
    <property type="match status" value="1"/>
</dbReference>
<feature type="compositionally biased region" description="Low complexity" evidence="4">
    <location>
        <begin position="587"/>
        <end position="601"/>
    </location>
</feature>
<dbReference type="InterPro" id="IPR002372">
    <property type="entry name" value="PQQ_rpt_dom"/>
</dbReference>
<evidence type="ECO:0000259" key="6">
    <source>
        <dbReference type="Pfam" id="PF13360"/>
    </source>
</evidence>
<gene>
    <name evidence="7" type="ORF">J2753_001662</name>
</gene>
<evidence type="ECO:0000313" key="8">
    <source>
        <dbReference type="Proteomes" id="UP000823736"/>
    </source>
</evidence>
<feature type="region of interest" description="Disordered" evidence="4">
    <location>
        <begin position="1"/>
        <end position="46"/>
    </location>
</feature>
<feature type="compositionally biased region" description="Basic and acidic residues" evidence="4">
    <location>
        <begin position="1"/>
        <end position="21"/>
    </location>
</feature>
<dbReference type="AlphaFoldDB" id="A0A8T4H057"/>
<comment type="cofactor">
    <cofactor evidence="1">
        <name>pyrroloquinoline quinone</name>
        <dbReference type="ChEBI" id="CHEBI:58442"/>
    </cofactor>
</comment>
<dbReference type="SUPFAM" id="SSF50998">
    <property type="entry name" value="Quinoprotein alcohol dehydrogenase-like"/>
    <property type="match status" value="1"/>
</dbReference>
<evidence type="ECO:0000256" key="1">
    <source>
        <dbReference type="ARBA" id="ARBA00001931"/>
    </source>
</evidence>
<name>A0A8T4H057_9EURY</name>
<dbReference type="GO" id="GO:0016491">
    <property type="term" value="F:oxidoreductase activity"/>
    <property type="evidence" value="ECO:0007669"/>
    <property type="project" value="UniProtKB-KW"/>
</dbReference>
<evidence type="ECO:0000256" key="2">
    <source>
        <dbReference type="ARBA" id="ARBA00008156"/>
    </source>
</evidence>
<accession>A0A8T4H057</accession>
<dbReference type="Pfam" id="PF13360">
    <property type="entry name" value="PQQ_2"/>
    <property type="match status" value="1"/>
</dbReference>
<dbReference type="SMART" id="SM00564">
    <property type="entry name" value="PQQ"/>
    <property type="match status" value="6"/>
</dbReference>
<dbReference type="Pfam" id="PF01011">
    <property type="entry name" value="PQQ"/>
    <property type="match status" value="1"/>
</dbReference>
<proteinExistence type="inferred from homology"/>
<feature type="compositionally biased region" description="Low complexity" evidence="4">
    <location>
        <begin position="555"/>
        <end position="572"/>
    </location>
</feature>
<sequence length="615" mass="66939">MAKQDKPDRESEIEPTAERLAENFQAEAPGSTVTDEQLRADDDNPESWLQYNKGLKQRGYSPAARITPENADQLTEEYSMELGGGQQTPIVVPGGEGEPPVMYVTEGQNLTALNANTGDVYWTFEYELEYKHNVGRNQRGASVWGDTVIYCAADLRLMAVDRYTGELQWQTHAVSERQKEKMNPSTHRLTNSGAPLVFDGVVLKGQSGEGGNWSAFMAFDAETGEKLWDYNVIPPEFWIDETWRFGDGAPWTTPSVDPETGTVFFTTGNPSPQVNGVVRAGPNKHSDSVIALDIETGEEKWVHQLTAHDWWDYDAYLSSVIDMEIDGETTRVIGVKDKTGWFYVIDAETGQLLRRSEPHANQGAELPMFALPPAGEENKKEQSPTAMGATDWHPSGYSPDTGLYYLDSNDDFWEPWYDPDWEFRPDSLEHSVGGGKPFPIPAESGERATRVSAIDPDSGEIVWTQENEAAPFQFTGGNTPTGGNVVLSGTGTGAFRVLNAETGEIAHEIDIGSGIRPAPITWDVPAENKQYVAITSSTGLEVYSVEAELTEETETATQTETATETEAVTETATDTEESTETSGPGFGAAAGAAGVAGAAAAAKKRSDGDDEDDDA</sequence>
<evidence type="ECO:0000313" key="7">
    <source>
        <dbReference type="EMBL" id="MBP1987164.1"/>
    </source>
</evidence>
<dbReference type="Gene3D" id="2.140.10.10">
    <property type="entry name" value="Quinoprotein alcohol dehydrogenase-like superfamily"/>
    <property type="match status" value="1"/>
</dbReference>
<organism evidence="7 8">
    <name type="scientific">Halolamina salifodinae</name>
    <dbReference type="NCBI Taxonomy" id="1202767"/>
    <lineage>
        <taxon>Archaea</taxon>
        <taxon>Methanobacteriati</taxon>
        <taxon>Methanobacteriota</taxon>
        <taxon>Stenosarchaea group</taxon>
        <taxon>Halobacteria</taxon>
        <taxon>Halobacteriales</taxon>
        <taxon>Haloferacaceae</taxon>
    </lineage>
</organism>
<dbReference type="Proteomes" id="UP000823736">
    <property type="component" value="Unassembled WGS sequence"/>
</dbReference>
<feature type="domain" description="Pyrrolo-quinoline quinone repeat" evidence="6">
    <location>
        <begin position="449"/>
        <end position="564"/>
    </location>
</feature>
<protein>
    <submittedName>
        <fullName evidence="7">PQQ-dependent dehydrogenase (Methanol/ethanol family)</fullName>
    </submittedName>
</protein>
<keyword evidence="3" id="KW-0560">Oxidoreductase</keyword>
<dbReference type="PANTHER" id="PTHR32303">
    <property type="entry name" value="QUINOPROTEIN ALCOHOL DEHYDROGENASE (CYTOCHROME C)"/>
    <property type="match status" value="1"/>
</dbReference>
<dbReference type="OrthoDB" id="8638at2157"/>